<keyword evidence="3" id="KW-1185">Reference proteome</keyword>
<reference evidence="3" key="1">
    <citation type="journal article" date="2010" name="Stand. Genomic Sci.">
        <title>Complete genome sequence of Syntrophothermus lipocalidus type strain (TGB-C1T).</title>
        <authorList>
            <consortium name="US DOE Joint Genome Institute (JGI-PGF)"/>
            <person name="Djao O."/>
            <person name="Zhang X."/>
            <person name="Lucas S."/>
            <person name="Lapidus A."/>
            <person name="Glavina Del Rio T."/>
            <person name="Nolan M."/>
            <person name="Tice H."/>
            <person name="Cheng J."/>
            <person name="Han C."/>
            <person name="Tapia R."/>
            <person name="Goodwin L."/>
            <person name="Pitluck S."/>
            <person name="Liolios K."/>
            <person name="Ivanova N."/>
            <person name="Mavromatis K."/>
            <person name="Mikhailova N."/>
            <person name="Ovchinnikova G."/>
            <person name="Pati A."/>
            <person name="Brambilla E."/>
            <person name="Chen A."/>
            <person name="Palaniappan K."/>
            <person name="Land M."/>
            <person name="Hauser L."/>
            <person name="Chang Y."/>
            <person name="Jeffries C."/>
            <person name="Rohde M."/>
            <person name="Sikorski J."/>
            <person name="Spring S."/>
            <person name="Goker M."/>
            <person name="Detter J."/>
            <person name="Woyke T."/>
            <person name="Bristow J."/>
            <person name="Eisen J."/>
            <person name="Markowitz V."/>
            <person name="Hugenholtz P."/>
            <person name="Kyrpides N."/>
            <person name="Klenk H."/>
        </authorList>
    </citation>
    <scope>NUCLEOTIDE SEQUENCE [LARGE SCALE GENOMIC DNA]</scope>
    <source>
        <strain evidence="3">DSM 12680 / TGB-C1</strain>
    </source>
</reference>
<sequence length="299" mass="32273">MMDIRYHIATLIAIFLALGVGILVGSTVVGSDVLNDQQKKMIDQLEKQFEVLRQKEEDLTTRVEFMNGLLRHYEDFTEALLPSIVENRLAGMKVALVVSGGLDIPSGALNSLSLAGARIVSTTVILPGINLSSDSLRSKLAAAYGVGDKTSPEELRIQVGKTIGDIILNHDVQEIKRLLEQNDLVKFNGDYSILPDAVIVMGGASSLDYYFPETIDVPIINNVSGAGVRVLGVEVSDVKYSYMQVYQAQKITTVDDIDLIPGQVSLVLAMAGESGDYGVKPTAKKFMPSLPPGYAGGNR</sequence>
<dbReference type="GO" id="GO:0016020">
    <property type="term" value="C:membrane"/>
    <property type="evidence" value="ECO:0007669"/>
    <property type="project" value="InterPro"/>
</dbReference>
<evidence type="ECO:0000313" key="2">
    <source>
        <dbReference type="EMBL" id="ADI01228.1"/>
    </source>
</evidence>
<evidence type="ECO:0008006" key="4">
    <source>
        <dbReference type="Google" id="ProtNLM"/>
    </source>
</evidence>
<reference evidence="2 3" key="2">
    <citation type="journal article" date="2010" name="Stand. Genomic Sci.">
        <title>Complete genome sequence of Syntrophothermus lipocalidus type strain (TGB-C1).</title>
        <authorList>
            <person name="Djao O.D."/>
            <person name="Zhang X."/>
            <person name="Lucas S."/>
            <person name="Lapidus A."/>
            <person name="Del Rio T.G."/>
            <person name="Nolan M."/>
            <person name="Tice H."/>
            <person name="Cheng J.F."/>
            <person name="Han C."/>
            <person name="Tapia R."/>
            <person name="Goodwin L."/>
            <person name="Pitluck S."/>
            <person name="Liolios K."/>
            <person name="Ivanova N."/>
            <person name="Mavromatis K."/>
            <person name="Mikhailova N."/>
            <person name="Ovchinnikova G."/>
            <person name="Pati A."/>
            <person name="Brambilla E."/>
            <person name="Chen A."/>
            <person name="Palaniappan K."/>
            <person name="Land M."/>
            <person name="Hauser L."/>
            <person name="Chang Y.J."/>
            <person name="Jeffries C.D."/>
            <person name="Rohde M."/>
            <person name="Sikorski J."/>
            <person name="Spring S."/>
            <person name="Goker M."/>
            <person name="Detter J.C."/>
            <person name="Woyke T."/>
            <person name="Bristow J."/>
            <person name="Eisen J.A."/>
            <person name="Markowitz V."/>
            <person name="Hugenholtz P."/>
            <person name="Kyrpides N.C."/>
            <person name="Klenk H.P."/>
        </authorList>
    </citation>
    <scope>NUCLEOTIDE SEQUENCE [LARGE SCALE GENOMIC DNA]</scope>
    <source>
        <strain evidence="3">DSM 12680 / TGB-C1</strain>
    </source>
</reference>
<feature type="coiled-coil region" evidence="1">
    <location>
        <begin position="35"/>
        <end position="62"/>
    </location>
</feature>
<dbReference type="OrthoDB" id="2382049at2"/>
<dbReference type="AlphaFoldDB" id="D7CKJ3"/>
<dbReference type="GO" id="GO:0055070">
    <property type="term" value="P:copper ion homeostasis"/>
    <property type="evidence" value="ECO:0007669"/>
    <property type="project" value="InterPro"/>
</dbReference>
<dbReference type="InterPro" id="IPR021522">
    <property type="entry name" value="MctB"/>
</dbReference>
<evidence type="ECO:0000256" key="1">
    <source>
        <dbReference type="SAM" id="Coils"/>
    </source>
</evidence>
<gene>
    <name evidence="2" type="ordered locus">Slip_0444</name>
</gene>
<evidence type="ECO:0000313" key="3">
    <source>
        <dbReference type="Proteomes" id="UP000000378"/>
    </source>
</evidence>
<proteinExistence type="predicted"/>
<dbReference type="STRING" id="643648.Slip_0444"/>
<keyword evidence="1" id="KW-0175">Coiled coil</keyword>
<dbReference type="HOGENOM" id="CLU_072020_1_0_9"/>
<dbReference type="RefSeq" id="WP_013174630.1">
    <property type="nucleotide sequence ID" value="NC_014220.1"/>
</dbReference>
<organism evidence="2 3">
    <name type="scientific">Syntrophothermus lipocalidus (strain DSM 12680 / TGB-C1)</name>
    <dbReference type="NCBI Taxonomy" id="643648"/>
    <lineage>
        <taxon>Bacteria</taxon>
        <taxon>Bacillati</taxon>
        <taxon>Bacillota</taxon>
        <taxon>Clostridia</taxon>
        <taxon>Eubacteriales</taxon>
        <taxon>Syntrophomonadaceae</taxon>
        <taxon>Syntrophothermus</taxon>
    </lineage>
</organism>
<dbReference type="eggNOG" id="ENOG502Z9M5">
    <property type="taxonomic scope" value="Bacteria"/>
</dbReference>
<dbReference type="Proteomes" id="UP000000378">
    <property type="component" value="Chromosome"/>
</dbReference>
<dbReference type="KEGG" id="slp:Slip_0444"/>
<protein>
    <recommendedName>
        <fullName evidence="4">Copper transporter</fullName>
    </recommendedName>
</protein>
<accession>D7CKJ3</accession>
<name>D7CKJ3_SYNLT</name>
<dbReference type="EMBL" id="CP002048">
    <property type="protein sequence ID" value="ADI01228.1"/>
    <property type="molecule type" value="Genomic_DNA"/>
</dbReference>
<dbReference type="Pfam" id="PF11382">
    <property type="entry name" value="MctB"/>
    <property type="match status" value="1"/>
</dbReference>